<dbReference type="SFLD" id="SFLDG01020">
    <property type="entry name" value="Terpene_Cyclase_Like_2"/>
    <property type="match status" value="1"/>
</dbReference>
<dbReference type="Gene3D" id="1.10.600.10">
    <property type="entry name" value="Farnesyl Diphosphate Synthase"/>
    <property type="match status" value="1"/>
</dbReference>
<dbReference type="Proteomes" id="UP000712673">
    <property type="component" value="Unassembled WGS sequence"/>
</dbReference>
<keyword evidence="1" id="KW-0460">Magnesium</keyword>
<protein>
    <recommendedName>
        <fullName evidence="1">Terpene synthase</fullName>
        <ecNumber evidence="1">4.2.3.-</ecNumber>
    </recommendedName>
</protein>
<accession>A0A937W3Q3</accession>
<dbReference type="Pfam" id="PF19086">
    <property type="entry name" value="Terpene_syn_C_2"/>
    <property type="match status" value="1"/>
</dbReference>
<dbReference type="AlphaFoldDB" id="A0A937W3Q3"/>
<dbReference type="SFLD" id="SFLDS00005">
    <property type="entry name" value="Isoprenoid_Synthase_Type_I"/>
    <property type="match status" value="1"/>
</dbReference>
<dbReference type="EC" id="4.2.3.-" evidence="1"/>
<dbReference type="InterPro" id="IPR034686">
    <property type="entry name" value="Terpene_cyclase-like_2"/>
</dbReference>
<evidence type="ECO:0000313" key="3">
    <source>
        <dbReference type="Proteomes" id="UP000712673"/>
    </source>
</evidence>
<evidence type="ECO:0000256" key="1">
    <source>
        <dbReference type="RuleBase" id="RU366034"/>
    </source>
</evidence>
<comment type="cofactor">
    <cofactor evidence="1">
        <name>Mg(2+)</name>
        <dbReference type="ChEBI" id="CHEBI:18420"/>
    </cofactor>
</comment>
<proteinExistence type="inferred from homology"/>
<dbReference type="EMBL" id="VGLS01000414">
    <property type="protein sequence ID" value="MBM3224829.1"/>
    <property type="molecule type" value="Genomic_DNA"/>
</dbReference>
<evidence type="ECO:0000313" key="2">
    <source>
        <dbReference type="EMBL" id="MBM3224829.1"/>
    </source>
</evidence>
<dbReference type="GO" id="GO:0046872">
    <property type="term" value="F:metal ion binding"/>
    <property type="evidence" value="ECO:0007669"/>
    <property type="project" value="UniProtKB-KW"/>
</dbReference>
<keyword evidence="1" id="KW-0479">Metal-binding</keyword>
<dbReference type="PANTHER" id="PTHR35201:SF4">
    <property type="entry name" value="BETA-PINACENE SYNTHASE-RELATED"/>
    <property type="match status" value="1"/>
</dbReference>
<dbReference type="InterPro" id="IPR008949">
    <property type="entry name" value="Isoprenoid_synthase_dom_sf"/>
</dbReference>
<comment type="similarity">
    <text evidence="1">Belongs to the terpene synthase family.</text>
</comment>
<sequence length="327" mass="36569">MTTTSLTHMPRLLTQTLYCPFPAAINPHRDVVTRHLVEWGQRWELLTPTTAQQLLAAHLDEFVARLYPHATRDVLQLAACWFTWLFVHDDQADETSEDVRPHHMVALHTRCRALLAGAPPRAADVPLSAALADLLRQFRQQATPRQVQAFTDAMQRYVTAVEQETAQRALGATFNVATYLQVRRDSSGVYPSLPLTELSQPSPLPSAVRRHPALHRLHALVNNIIAWCNDLYSLPKEQHQSPPSNLVLLLGAEQGLALPAAFERVVALHNAEVTRLLAWEAHLQALGLADETLLTQYCTGLHHCIRGHLDWSCTTSRYQAATLVRAA</sequence>
<keyword evidence="1" id="KW-0456">Lyase</keyword>
<gene>
    <name evidence="2" type="ORF">FJZ47_13630</name>
</gene>
<name>A0A937W3Q3_UNCTE</name>
<comment type="caution">
    <text evidence="2">The sequence shown here is derived from an EMBL/GenBank/DDBJ whole genome shotgun (WGS) entry which is preliminary data.</text>
</comment>
<dbReference type="SUPFAM" id="SSF48576">
    <property type="entry name" value="Terpenoid synthases"/>
    <property type="match status" value="1"/>
</dbReference>
<reference evidence="2" key="1">
    <citation type="submission" date="2019-03" db="EMBL/GenBank/DDBJ databases">
        <title>Lake Tanganyika Metagenome-Assembled Genomes (MAGs).</title>
        <authorList>
            <person name="Tran P."/>
        </authorList>
    </citation>
    <scope>NUCLEOTIDE SEQUENCE</scope>
    <source>
        <strain evidence="2">K_DeepCast_65m_m2_066</strain>
    </source>
</reference>
<dbReference type="PANTHER" id="PTHR35201">
    <property type="entry name" value="TERPENE SYNTHASE"/>
    <property type="match status" value="1"/>
</dbReference>
<dbReference type="GO" id="GO:0010333">
    <property type="term" value="F:terpene synthase activity"/>
    <property type="evidence" value="ECO:0007669"/>
    <property type="project" value="InterPro"/>
</dbReference>
<organism evidence="2 3">
    <name type="scientific">Tectimicrobiota bacterium</name>
    <dbReference type="NCBI Taxonomy" id="2528274"/>
    <lineage>
        <taxon>Bacteria</taxon>
        <taxon>Pseudomonadati</taxon>
        <taxon>Nitrospinota/Tectimicrobiota group</taxon>
        <taxon>Candidatus Tectimicrobiota</taxon>
    </lineage>
</organism>